<feature type="compositionally biased region" description="Low complexity" evidence="7">
    <location>
        <begin position="416"/>
        <end position="428"/>
    </location>
</feature>
<feature type="compositionally biased region" description="Pro residues" evidence="7">
    <location>
        <begin position="406"/>
        <end position="415"/>
    </location>
</feature>
<comment type="similarity">
    <text evidence="5 6">Belongs to the FtsA/MreB family.</text>
</comment>
<dbReference type="RefSeq" id="WP_315998823.1">
    <property type="nucleotide sequence ID" value="NZ_JAWDJT010000008.1"/>
</dbReference>
<feature type="region of interest" description="Disordered" evidence="7">
    <location>
        <begin position="388"/>
        <end position="442"/>
    </location>
</feature>
<dbReference type="GO" id="GO:0051301">
    <property type="term" value="P:cell division"/>
    <property type="evidence" value="ECO:0007669"/>
    <property type="project" value="UniProtKB-KW"/>
</dbReference>
<feature type="compositionally biased region" description="Basic and acidic residues" evidence="7">
    <location>
        <begin position="388"/>
        <end position="405"/>
    </location>
</feature>
<evidence type="ECO:0000256" key="1">
    <source>
        <dbReference type="ARBA" id="ARBA00022475"/>
    </source>
</evidence>
<organism evidence="9 10">
    <name type="scientific">Hymenobacter endophyticus</name>
    <dbReference type="NCBI Taxonomy" id="3076335"/>
    <lineage>
        <taxon>Bacteria</taxon>
        <taxon>Pseudomonadati</taxon>
        <taxon>Bacteroidota</taxon>
        <taxon>Cytophagia</taxon>
        <taxon>Cytophagales</taxon>
        <taxon>Hymenobacteraceae</taxon>
        <taxon>Hymenobacter</taxon>
    </lineage>
</organism>
<comment type="caution">
    <text evidence="9">The sequence shown here is derived from an EMBL/GenBank/DDBJ whole genome shotgun (WGS) entry which is preliminary data.</text>
</comment>
<dbReference type="InterPro" id="IPR020823">
    <property type="entry name" value="Cell_div_FtsA"/>
</dbReference>
<feature type="domain" description="SHS2" evidence="8">
    <location>
        <begin position="7"/>
        <end position="195"/>
    </location>
</feature>
<evidence type="ECO:0000256" key="7">
    <source>
        <dbReference type="SAM" id="MobiDB-lite"/>
    </source>
</evidence>
<evidence type="ECO:0000259" key="8">
    <source>
        <dbReference type="SMART" id="SM00842"/>
    </source>
</evidence>
<sequence length="464" mass="50290">MQHDKIVVGLDIGTTKICALVGRKNEFGKLEILGMGKAVSEGVVRGIVSNIDKTVDAIKKAIRQAEEQSGINIGVVNVGIAGQHIKSLQHNGSITRASVDNEITQADVERLTSDMYRLVTPPGSQIIHVMPQDYKVDYEEGILDPVGMSGVRLEGNFHIITAQSTAINNIYKCVTKAGLEIDNLILEPLSSSMSVLSDEEKEAGVALIDIGGGTTDLAVFKDGIIRHAAVLPFGGNIITSDIKQGCLVMQNQAEQLKVKFGKAIAEEASEYEIVSIPGLRDRAPKEISLKNLAYIIEARMEEIIELVYAEIQRLGFQDKLAAGIVLTGGGSQLQNLVQLAEYVTGMDTRIGYPNEHLGKSKIEAVKSPMYATTVGLVLAGYRSVEDRTAQRGYEEPEPNHYRAAPEPRPVVPAAPQPVATQPQQAATKTEQEAPKKTSGAGDFFQKIISRTKGLLIDDFDDKQY</sequence>
<protein>
    <recommendedName>
        <fullName evidence="5 6">Cell division protein FtsA</fullName>
    </recommendedName>
</protein>
<comment type="subcellular location">
    <subcellularLocation>
        <location evidence="5">Cell membrane</location>
        <topology evidence="5">Peripheral membrane protein</topology>
        <orientation evidence="5">Cytoplasmic side</orientation>
    </subcellularLocation>
    <text evidence="5">Localizes to the Z ring in an FtsZ-dependent manner. Targeted to the membrane through a conserved C-terminal amphipathic helix.</text>
</comment>
<dbReference type="CDD" id="cd24048">
    <property type="entry name" value="ASKHA_NBD_FtsA"/>
    <property type="match status" value="1"/>
</dbReference>
<reference evidence="9 10" key="1">
    <citation type="submission" date="2023-10" db="EMBL/GenBank/DDBJ databases">
        <title>Hymenobacter endophyticus sp. nov., an isolate from the leaf tissues of wheat.</title>
        <authorList>
            <person name="Dai Y."/>
        </authorList>
    </citation>
    <scope>NUCLEOTIDE SEQUENCE [LARGE SCALE GENOMIC DNA]</scope>
    <source>
        <strain evidence="9 10">ZK17L-C2</strain>
    </source>
</reference>
<dbReference type="EMBL" id="JAWDJT010000008">
    <property type="protein sequence ID" value="MDU0371361.1"/>
    <property type="molecule type" value="Genomic_DNA"/>
</dbReference>
<accession>A0ABU3TJ24</accession>
<dbReference type="PIRSF" id="PIRSF003101">
    <property type="entry name" value="FtsA"/>
    <property type="match status" value="1"/>
</dbReference>
<dbReference type="PANTHER" id="PTHR32432:SF4">
    <property type="entry name" value="CELL DIVISION PROTEIN FTSA"/>
    <property type="match status" value="1"/>
</dbReference>
<gene>
    <name evidence="5 9" type="primary">ftsA</name>
    <name evidence="9" type="ORF">ROI90_13215</name>
</gene>
<evidence type="ECO:0000256" key="4">
    <source>
        <dbReference type="ARBA" id="ARBA00023306"/>
    </source>
</evidence>
<dbReference type="SMART" id="SM00842">
    <property type="entry name" value="FtsA"/>
    <property type="match status" value="1"/>
</dbReference>
<keyword evidence="4 5" id="KW-0131">Cell cycle</keyword>
<dbReference type="Proteomes" id="UP001250698">
    <property type="component" value="Unassembled WGS sequence"/>
</dbReference>
<comment type="subunit">
    <text evidence="5">Self-interacts. Interacts with FtsZ.</text>
</comment>
<dbReference type="PANTHER" id="PTHR32432">
    <property type="entry name" value="CELL DIVISION PROTEIN FTSA-RELATED"/>
    <property type="match status" value="1"/>
</dbReference>
<dbReference type="InterPro" id="IPR043129">
    <property type="entry name" value="ATPase_NBD"/>
</dbReference>
<keyword evidence="1 5" id="KW-1003">Cell membrane</keyword>
<evidence type="ECO:0000313" key="9">
    <source>
        <dbReference type="EMBL" id="MDU0371361.1"/>
    </source>
</evidence>
<keyword evidence="10" id="KW-1185">Reference proteome</keyword>
<dbReference type="NCBIfam" id="TIGR01174">
    <property type="entry name" value="ftsA"/>
    <property type="match status" value="1"/>
</dbReference>
<dbReference type="HAMAP" id="MF_02033">
    <property type="entry name" value="FtsA"/>
    <property type="match status" value="1"/>
</dbReference>
<dbReference type="SUPFAM" id="SSF53067">
    <property type="entry name" value="Actin-like ATPase domain"/>
    <property type="match status" value="2"/>
</dbReference>
<name>A0ABU3TJ24_9BACT</name>
<keyword evidence="3 5" id="KW-0472">Membrane</keyword>
<dbReference type="Gene3D" id="3.30.420.40">
    <property type="match status" value="2"/>
</dbReference>
<evidence type="ECO:0000256" key="5">
    <source>
        <dbReference type="HAMAP-Rule" id="MF_02033"/>
    </source>
</evidence>
<dbReference type="InterPro" id="IPR050696">
    <property type="entry name" value="FtsA/MreB"/>
</dbReference>
<dbReference type="Pfam" id="PF02491">
    <property type="entry name" value="SHS2_FTSA"/>
    <property type="match status" value="1"/>
</dbReference>
<comment type="function">
    <text evidence="5 6">Cell division protein that is involved in the assembly of the Z ring. May serve as a membrane anchor for the Z ring.</text>
</comment>
<proteinExistence type="inferred from homology"/>
<dbReference type="InterPro" id="IPR003494">
    <property type="entry name" value="SHS2_FtsA"/>
</dbReference>
<dbReference type="Pfam" id="PF14450">
    <property type="entry name" value="FtsA"/>
    <property type="match status" value="2"/>
</dbReference>
<evidence type="ECO:0000256" key="3">
    <source>
        <dbReference type="ARBA" id="ARBA00023136"/>
    </source>
</evidence>
<dbReference type="Gene3D" id="3.30.1490.110">
    <property type="match status" value="1"/>
</dbReference>
<keyword evidence="2 5" id="KW-0132">Cell division</keyword>
<evidence type="ECO:0000256" key="2">
    <source>
        <dbReference type="ARBA" id="ARBA00022618"/>
    </source>
</evidence>
<evidence type="ECO:0000256" key="6">
    <source>
        <dbReference type="PIRNR" id="PIRNR003101"/>
    </source>
</evidence>
<evidence type="ECO:0000313" key="10">
    <source>
        <dbReference type="Proteomes" id="UP001250698"/>
    </source>
</evidence>